<accession>A0A4R3VPD6</accession>
<name>A0A4R3VPD6_9SPHI</name>
<evidence type="ECO:0000313" key="1">
    <source>
        <dbReference type="EMBL" id="TCV06085.1"/>
    </source>
</evidence>
<protein>
    <submittedName>
        <fullName evidence="1">Uncharacterized protein</fullName>
    </submittedName>
</protein>
<proteinExistence type="predicted"/>
<comment type="caution">
    <text evidence="1">The sequence shown here is derived from an EMBL/GenBank/DDBJ whole genome shotgun (WGS) entry which is preliminary data.</text>
</comment>
<keyword evidence="2" id="KW-1185">Reference proteome</keyword>
<dbReference type="EMBL" id="SMBZ01000064">
    <property type="protein sequence ID" value="TCV06085.1"/>
    <property type="molecule type" value="Genomic_DNA"/>
</dbReference>
<dbReference type="AlphaFoldDB" id="A0A4R3VPD6"/>
<dbReference type="Proteomes" id="UP000295197">
    <property type="component" value="Unassembled WGS sequence"/>
</dbReference>
<evidence type="ECO:0000313" key="2">
    <source>
        <dbReference type="Proteomes" id="UP000295197"/>
    </source>
</evidence>
<gene>
    <name evidence="1" type="ORF">EDC17_106413</name>
</gene>
<dbReference type="RefSeq" id="WP_165894445.1">
    <property type="nucleotide sequence ID" value="NZ_SMBZ01000064.1"/>
</dbReference>
<reference evidence="1 2" key="1">
    <citation type="submission" date="2019-03" db="EMBL/GenBank/DDBJ databases">
        <title>Genomic Encyclopedia of Type Strains, Phase IV (KMG-IV): sequencing the most valuable type-strain genomes for metagenomic binning, comparative biology and taxonomic classification.</title>
        <authorList>
            <person name="Goeker M."/>
        </authorList>
    </citation>
    <scope>NUCLEOTIDE SEQUENCE [LARGE SCALE GENOMIC DNA]</scope>
    <source>
        <strain evidence="1 2">DSM 22362</strain>
    </source>
</reference>
<organism evidence="1 2">
    <name type="scientific">Sphingobacterium alimentarium</name>
    <dbReference type="NCBI Taxonomy" id="797292"/>
    <lineage>
        <taxon>Bacteria</taxon>
        <taxon>Pseudomonadati</taxon>
        <taxon>Bacteroidota</taxon>
        <taxon>Sphingobacteriia</taxon>
        <taxon>Sphingobacteriales</taxon>
        <taxon>Sphingobacteriaceae</taxon>
        <taxon>Sphingobacterium</taxon>
    </lineage>
</organism>
<sequence length="51" mass="5762">MDIHLNSLIEKLAMLTTQDEIELNPFEAEIYGIANSDILPLEEYQGGPQDE</sequence>